<organism evidence="1 2">
    <name type="scientific">Pasteurella multocida</name>
    <dbReference type="NCBI Taxonomy" id="747"/>
    <lineage>
        <taxon>Bacteria</taxon>
        <taxon>Pseudomonadati</taxon>
        <taxon>Pseudomonadota</taxon>
        <taxon>Gammaproteobacteria</taxon>
        <taxon>Pasteurellales</taxon>
        <taxon>Pasteurellaceae</taxon>
        <taxon>Pasteurella</taxon>
    </lineage>
</organism>
<evidence type="ECO:0000313" key="1">
    <source>
        <dbReference type="EMBL" id="MDA5623943.1"/>
    </source>
</evidence>
<name>A0A9X3ZM09_PASMD</name>
<proteinExistence type="predicted"/>
<gene>
    <name evidence="1" type="ORF">NM948_10405</name>
</gene>
<dbReference type="Proteomes" id="UP001145481">
    <property type="component" value="Unassembled WGS sequence"/>
</dbReference>
<reference evidence="1" key="1">
    <citation type="submission" date="2022-07" db="EMBL/GenBank/DDBJ databases">
        <title>Genome-based characterization of novel serogroup A variants of Pasteurella multocida.</title>
        <authorList>
            <person name="Prajapati A."/>
            <person name="Yogisharadhya R."/>
            <person name="Mohanty N."/>
            <person name="Chanda M."/>
            <person name="Mendem S.K."/>
            <person name="Siddaramappa S."/>
            <person name="Shivachandra S.B."/>
        </authorList>
    </citation>
    <scope>NUCLEOTIDE SEQUENCE</scope>
    <source>
        <strain evidence="1">NIVEDIPm19</strain>
    </source>
</reference>
<sequence>MRIAYQIPESDGEYQASSFEDAFIALNKDFILKNKEGFYQYGALKDFAADEIESGDYYKFALNNVKKKSAFASSLLYFNKEDGNEDEKWKVPHYIEEGLLWIQ</sequence>
<evidence type="ECO:0000313" key="2">
    <source>
        <dbReference type="Proteomes" id="UP001145481"/>
    </source>
</evidence>
<dbReference type="EMBL" id="JANJHC010000029">
    <property type="protein sequence ID" value="MDA5623943.1"/>
    <property type="molecule type" value="Genomic_DNA"/>
</dbReference>
<comment type="caution">
    <text evidence="1">The sequence shown here is derived from an EMBL/GenBank/DDBJ whole genome shotgun (WGS) entry which is preliminary data.</text>
</comment>
<protein>
    <submittedName>
        <fullName evidence="1">Uncharacterized protein</fullName>
    </submittedName>
</protein>
<dbReference type="RefSeq" id="WP_271345583.1">
    <property type="nucleotide sequence ID" value="NZ_JANJHC010000029.1"/>
</dbReference>
<accession>A0A9X3ZM09</accession>
<dbReference type="AlphaFoldDB" id="A0A9X3ZM09"/>